<organism evidence="2 3">
    <name type="scientific">Ectobacillus funiculus</name>
    <dbReference type="NCBI Taxonomy" id="137993"/>
    <lineage>
        <taxon>Bacteria</taxon>
        <taxon>Bacillati</taxon>
        <taxon>Bacillota</taxon>
        <taxon>Bacilli</taxon>
        <taxon>Bacillales</taxon>
        <taxon>Bacillaceae</taxon>
        <taxon>Ectobacillus</taxon>
    </lineage>
</organism>
<dbReference type="RefSeq" id="WP_379951291.1">
    <property type="nucleotide sequence ID" value="NZ_JBHMAF010000187.1"/>
</dbReference>
<dbReference type="InterPro" id="IPR003797">
    <property type="entry name" value="DegV"/>
</dbReference>
<dbReference type="PROSITE" id="PS51482">
    <property type="entry name" value="DEGV"/>
    <property type="match status" value="1"/>
</dbReference>
<gene>
    <name evidence="2" type="ORF">ACFFMS_22580</name>
</gene>
<accession>A0ABV5WKC5</accession>
<evidence type="ECO:0000313" key="2">
    <source>
        <dbReference type="EMBL" id="MFB9761042.1"/>
    </source>
</evidence>
<evidence type="ECO:0000256" key="1">
    <source>
        <dbReference type="ARBA" id="ARBA00023121"/>
    </source>
</evidence>
<dbReference type="Gene3D" id="3.30.1180.10">
    <property type="match status" value="1"/>
</dbReference>
<keyword evidence="1" id="KW-0446">Lipid-binding</keyword>
<sequence length="285" mass="32217">MKKKIAWITDSTAYLSEELRQHPDVYVVPLVIMFGNETYEDGVTIDEQQIYEKMKQYNAVPTTSQPAVGKFAQLYEQLKDTYEHFIILHISQKLSGTYSASKQGADIAGISYNLIDTRVTTAGMTYLLEEGLHMEKQGKTIAEIASRLEELVPALENYILIGNLAQLHKGGRLSNAQFVLGTLLNIKPILQIHDGIVDVFEKVRSEKKATKLIMEKCREAFAKHDITRLAVIHGNREEDALQWKEMLLEMHPHLRVDIVPITSTLSVHAGEGTLAVMWYNAHLLD</sequence>
<dbReference type="SUPFAM" id="SSF82549">
    <property type="entry name" value="DAK1/DegV-like"/>
    <property type="match status" value="1"/>
</dbReference>
<dbReference type="NCBIfam" id="TIGR00762">
    <property type="entry name" value="DegV"/>
    <property type="match status" value="1"/>
</dbReference>
<dbReference type="Proteomes" id="UP001589609">
    <property type="component" value="Unassembled WGS sequence"/>
</dbReference>
<dbReference type="PANTHER" id="PTHR33434:SF2">
    <property type="entry name" value="FATTY ACID-BINDING PROTEIN TM_1468"/>
    <property type="match status" value="1"/>
</dbReference>
<evidence type="ECO:0000313" key="3">
    <source>
        <dbReference type="Proteomes" id="UP001589609"/>
    </source>
</evidence>
<dbReference type="Gene3D" id="3.40.50.10170">
    <property type="match status" value="1"/>
</dbReference>
<comment type="caution">
    <text evidence="2">The sequence shown here is derived from an EMBL/GenBank/DDBJ whole genome shotgun (WGS) entry which is preliminary data.</text>
</comment>
<dbReference type="InterPro" id="IPR050270">
    <property type="entry name" value="DegV_domain_contain"/>
</dbReference>
<dbReference type="EMBL" id="JBHMAF010000187">
    <property type="protein sequence ID" value="MFB9761042.1"/>
    <property type="molecule type" value="Genomic_DNA"/>
</dbReference>
<keyword evidence="3" id="KW-1185">Reference proteome</keyword>
<dbReference type="Pfam" id="PF02645">
    <property type="entry name" value="DegV"/>
    <property type="match status" value="1"/>
</dbReference>
<dbReference type="InterPro" id="IPR043168">
    <property type="entry name" value="DegV_C"/>
</dbReference>
<name>A0ABV5WKC5_9BACI</name>
<protein>
    <submittedName>
        <fullName evidence="2">DegV family protein</fullName>
    </submittedName>
</protein>
<reference evidence="2 3" key="1">
    <citation type="submission" date="2024-09" db="EMBL/GenBank/DDBJ databases">
        <authorList>
            <person name="Sun Q."/>
            <person name="Mori K."/>
        </authorList>
    </citation>
    <scope>NUCLEOTIDE SEQUENCE [LARGE SCALE GENOMIC DNA]</scope>
    <source>
        <strain evidence="2 3">JCM 11201</strain>
    </source>
</reference>
<dbReference type="PANTHER" id="PTHR33434">
    <property type="entry name" value="DEGV DOMAIN-CONTAINING PROTEIN DR_1986-RELATED"/>
    <property type="match status" value="1"/>
</dbReference>
<proteinExistence type="predicted"/>